<evidence type="ECO:0000256" key="6">
    <source>
        <dbReference type="ARBA" id="ARBA00022840"/>
    </source>
</evidence>
<dbReference type="EMBL" id="JAHLUX010000004">
    <property type="protein sequence ID" value="KAG7819614.1"/>
    <property type="molecule type" value="Genomic_DNA"/>
</dbReference>
<dbReference type="InterPro" id="IPR007371">
    <property type="entry name" value="TPK_catalytic"/>
</dbReference>
<dbReference type="GeneID" id="66126339"/>
<evidence type="ECO:0000256" key="1">
    <source>
        <dbReference type="ARBA" id="ARBA00005078"/>
    </source>
</evidence>
<dbReference type="SUPFAM" id="SSF63862">
    <property type="entry name" value="Thiamin pyrophosphokinase, substrate-binding domain"/>
    <property type="match status" value="1"/>
</dbReference>
<dbReference type="GO" id="GO:0016301">
    <property type="term" value="F:kinase activity"/>
    <property type="evidence" value="ECO:0007669"/>
    <property type="project" value="UniProtKB-UniRule"/>
</dbReference>
<organism evidence="9 10">
    <name type="scientific">Pichia angusta</name>
    <name type="common">Yeast</name>
    <name type="synonym">Hansenula polymorpha</name>
    <dbReference type="NCBI Taxonomy" id="870730"/>
    <lineage>
        <taxon>Eukaryota</taxon>
        <taxon>Fungi</taxon>
        <taxon>Dikarya</taxon>
        <taxon>Ascomycota</taxon>
        <taxon>Saccharomycotina</taxon>
        <taxon>Pichiomycetes</taxon>
        <taxon>Pichiales</taxon>
        <taxon>Pichiaceae</taxon>
        <taxon>Ogataea</taxon>
    </lineage>
</organism>
<keyword evidence="5 7" id="KW-0418">Kinase</keyword>
<feature type="domain" description="Thiamin pyrophosphokinase thiamin-binding" evidence="8">
    <location>
        <begin position="234"/>
        <end position="296"/>
    </location>
</feature>
<evidence type="ECO:0000259" key="8">
    <source>
        <dbReference type="SMART" id="SM00983"/>
    </source>
</evidence>
<keyword evidence="4 7" id="KW-0547">Nucleotide-binding</keyword>
<dbReference type="AlphaFoldDB" id="A0AAN6DFZ5"/>
<dbReference type="InterPro" id="IPR007373">
    <property type="entry name" value="Thiamin_PyroPKinase_B1-bd"/>
</dbReference>
<reference evidence="9" key="1">
    <citation type="journal article" date="2021" name="G3 (Bethesda)">
        <title>Genomic diversity, chromosomal rearrangements, and interspecies hybridization in the ogataea polymorpha species complex.</title>
        <authorList>
            <person name="Hanson S.J."/>
            <person name="Cinneide E.O."/>
            <person name="Salzberg L.I."/>
            <person name="Wolfe K.H."/>
            <person name="McGowan J."/>
            <person name="Fitzpatrick D.A."/>
            <person name="Matlin K."/>
        </authorList>
    </citation>
    <scope>NUCLEOTIDE SEQUENCE</scope>
    <source>
        <strain evidence="9">61-244</strain>
    </source>
</reference>
<dbReference type="InterPro" id="IPR016966">
    <property type="entry name" value="Thiamin_pyrophosphokinase_euk"/>
</dbReference>
<dbReference type="Pfam" id="PF04265">
    <property type="entry name" value="TPK_B1_binding"/>
    <property type="match status" value="1"/>
</dbReference>
<keyword evidence="3 7" id="KW-0808">Transferase</keyword>
<dbReference type="GO" id="GO:0005524">
    <property type="term" value="F:ATP binding"/>
    <property type="evidence" value="ECO:0007669"/>
    <property type="project" value="UniProtKB-UniRule"/>
</dbReference>
<dbReference type="PIRSF" id="PIRSF031057">
    <property type="entry name" value="Thiamin_pyrophosphokinase"/>
    <property type="match status" value="1"/>
</dbReference>
<comment type="similarity">
    <text evidence="2 7">Belongs to the thiamine pyrophosphokinase family.</text>
</comment>
<dbReference type="CDD" id="cd07995">
    <property type="entry name" value="TPK"/>
    <property type="match status" value="1"/>
</dbReference>
<gene>
    <name evidence="9" type="ORF">KL928_002288</name>
</gene>
<sequence>MGSPAAADNLVTENPDHVHIMPPDDAHVICPTDYFSGSGKKVLLLLNQEIKLSVTAIQQVWDASQLRICADGGANQLYEYSLKHGLDWLPDFVIGDLDSLRPEVSLFYKSKGVKVKQQASQYYSDLDKAITLSNLVLLDPTINLDDYDDYDGVSKYEESITDSIDDKVSVFMMGSIGGRFDHTVSTISKLIKLYHTRPNFQFIVRNNEYSEYILFIPRGRSFVTLLQEKDYHRGEELVKGKLPLVGLLPLACPVRLSTSGLKWDVTNWDSSIEGKVSANNLLVGDNGFLVDTTGPIFVNIEI</sequence>
<dbReference type="GO" id="GO:0006772">
    <property type="term" value="P:thiamine metabolic process"/>
    <property type="evidence" value="ECO:0007669"/>
    <property type="project" value="InterPro"/>
</dbReference>
<dbReference type="GO" id="GO:0030975">
    <property type="term" value="F:thiamine binding"/>
    <property type="evidence" value="ECO:0007669"/>
    <property type="project" value="UniProtKB-UniRule"/>
</dbReference>
<evidence type="ECO:0000256" key="2">
    <source>
        <dbReference type="ARBA" id="ARBA00006785"/>
    </source>
</evidence>
<evidence type="ECO:0000256" key="7">
    <source>
        <dbReference type="PIRNR" id="PIRNR031057"/>
    </source>
</evidence>
<evidence type="ECO:0000256" key="4">
    <source>
        <dbReference type="ARBA" id="ARBA00022741"/>
    </source>
</evidence>
<dbReference type="GO" id="GO:0009229">
    <property type="term" value="P:thiamine diphosphate biosynthetic process"/>
    <property type="evidence" value="ECO:0007669"/>
    <property type="project" value="UniProtKB-UniRule"/>
</dbReference>
<comment type="caution">
    <text evidence="9">The sequence shown here is derived from an EMBL/GenBank/DDBJ whole genome shotgun (WGS) entry which is preliminary data.</text>
</comment>
<evidence type="ECO:0000313" key="10">
    <source>
        <dbReference type="Proteomes" id="UP001196530"/>
    </source>
</evidence>
<proteinExistence type="inferred from homology"/>
<dbReference type="RefSeq" id="XP_043060493.1">
    <property type="nucleotide sequence ID" value="XM_043202747.1"/>
</dbReference>
<protein>
    <recommendedName>
        <fullName evidence="7">Thiamine pyrophosphokinase</fullName>
        <ecNumber evidence="7">2.7.6.2</ecNumber>
    </recommendedName>
</protein>
<dbReference type="SUPFAM" id="SSF63999">
    <property type="entry name" value="Thiamin pyrophosphokinase, catalytic domain"/>
    <property type="match status" value="1"/>
</dbReference>
<dbReference type="Gene3D" id="2.60.120.320">
    <property type="entry name" value="Thiamin pyrophosphokinase, thiamin-binding domain"/>
    <property type="match status" value="1"/>
</dbReference>
<dbReference type="InterPro" id="IPR006282">
    <property type="entry name" value="Thi_PPkinase"/>
</dbReference>
<dbReference type="InterPro" id="IPR036371">
    <property type="entry name" value="TPK_B1-bd_sf"/>
</dbReference>
<accession>A0AAN6DFZ5</accession>
<dbReference type="PANTHER" id="PTHR13622:SF8">
    <property type="entry name" value="THIAMIN PYROPHOSPHOKINASE 1"/>
    <property type="match status" value="1"/>
</dbReference>
<dbReference type="Gene3D" id="3.40.50.10240">
    <property type="entry name" value="Thiamin pyrophosphokinase, catalytic domain"/>
    <property type="match status" value="1"/>
</dbReference>
<evidence type="ECO:0000313" key="9">
    <source>
        <dbReference type="EMBL" id="KAG7819614.1"/>
    </source>
</evidence>
<dbReference type="Proteomes" id="UP001196530">
    <property type="component" value="Unassembled WGS sequence"/>
</dbReference>
<dbReference type="NCBIfam" id="TIGR01378">
    <property type="entry name" value="thi_PPkinase"/>
    <property type="match status" value="1"/>
</dbReference>
<comment type="pathway">
    <text evidence="1 7">Cofactor biosynthesis; thiamine diphosphate biosynthesis; thiamine diphosphate from thiamine: step 1/1.</text>
</comment>
<dbReference type="EC" id="2.7.6.2" evidence="7"/>
<evidence type="ECO:0000256" key="3">
    <source>
        <dbReference type="ARBA" id="ARBA00022679"/>
    </source>
</evidence>
<dbReference type="InterPro" id="IPR036759">
    <property type="entry name" value="TPK_catalytic_sf"/>
</dbReference>
<keyword evidence="6 7" id="KW-0067">ATP-binding</keyword>
<dbReference type="Pfam" id="PF04263">
    <property type="entry name" value="TPK_catalytic"/>
    <property type="match status" value="1"/>
</dbReference>
<dbReference type="GO" id="GO:0004788">
    <property type="term" value="F:thiamine diphosphokinase activity"/>
    <property type="evidence" value="ECO:0007669"/>
    <property type="project" value="UniProtKB-UniRule"/>
</dbReference>
<evidence type="ECO:0000256" key="5">
    <source>
        <dbReference type="ARBA" id="ARBA00022777"/>
    </source>
</evidence>
<comment type="catalytic activity">
    <reaction evidence="7">
        <text>thiamine + ATP = thiamine diphosphate + AMP + H(+)</text>
        <dbReference type="Rhea" id="RHEA:11576"/>
        <dbReference type="ChEBI" id="CHEBI:15378"/>
        <dbReference type="ChEBI" id="CHEBI:18385"/>
        <dbReference type="ChEBI" id="CHEBI:30616"/>
        <dbReference type="ChEBI" id="CHEBI:58937"/>
        <dbReference type="ChEBI" id="CHEBI:456215"/>
    </reaction>
</comment>
<name>A0AAN6DFZ5_PICAN</name>
<dbReference type="PANTHER" id="PTHR13622">
    <property type="entry name" value="THIAMIN PYROPHOSPHOKINASE"/>
    <property type="match status" value="1"/>
</dbReference>
<dbReference type="SMART" id="SM00983">
    <property type="entry name" value="TPK_B1_binding"/>
    <property type="match status" value="1"/>
</dbReference>